<dbReference type="Gene3D" id="1.20.144.10">
    <property type="entry name" value="Phosphatidic acid phosphatase type 2/haloperoxidase"/>
    <property type="match status" value="1"/>
</dbReference>
<accession>A0A317JV05</accession>
<organism evidence="3 4">
    <name type="scientific">Candidatus Cerribacteria bacterium 'Amazon FNV 2010 28 9'</name>
    <dbReference type="NCBI Taxonomy" id="2081795"/>
    <lineage>
        <taxon>Bacteria</taxon>
        <taxon>Candidatus Cerribacteria</taxon>
    </lineage>
</organism>
<dbReference type="Proteomes" id="UP000246104">
    <property type="component" value="Unassembled WGS sequence"/>
</dbReference>
<protein>
    <recommendedName>
        <fullName evidence="2">Phosphatidic acid phosphatase type 2/haloperoxidase domain-containing protein</fullName>
    </recommendedName>
</protein>
<evidence type="ECO:0000313" key="4">
    <source>
        <dbReference type="Proteomes" id="UP000246104"/>
    </source>
</evidence>
<sequence length="225" mass="26046">MSLNQNRKLYLIYLLCLFGIFLGITVRWGLWQPLDLAISHTFQSLQPTWLVKFNQLLSSFEIGIVFIIFPLFVYFKKKKNNKEAYFILAAGLSWFVMRILKLTFGVPCPTAHDVQLLYGFHNIESEVSRLSNIIKFFDPDVCYPSGHVFDFIMVWGTIFTLRQSFTKNKKAHQIIGVIALSLIILIGQARISLGAHWFTDVIGGYLFGIAWLLILRWVFIQSTRE</sequence>
<feature type="transmembrane region" description="Helical" evidence="1">
    <location>
        <begin position="145"/>
        <end position="162"/>
    </location>
</feature>
<gene>
    <name evidence="3" type="ORF">C5B42_00930</name>
</gene>
<dbReference type="InterPro" id="IPR000326">
    <property type="entry name" value="PAP2/HPO"/>
</dbReference>
<feature type="domain" description="Phosphatidic acid phosphatase type 2/haloperoxidase" evidence="2">
    <location>
        <begin position="84"/>
        <end position="216"/>
    </location>
</feature>
<dbReference type="SUPFAM" id="SSF48317">
    <property type="entry name" value="Acid phosphatase/Vanadium-dependent haloperoxidase"/>
    <property type="match status" value="1"/>
</dbReference>
<evidence type="ECO:0000313" key="3">
    <source>
        <dbReference type="EMBL" id="PWU24008.1"/>
    </source>
</evidence>
<keyword evidence="1" id="KW-1133">Transmembrane helix</keyword>
<feature type="transmembrane region" description="Helical" evidence="1">
    <location>
        <begin position="197"/>
        <end position="219"/>
    </location>
</feature>
<reference evidence="3 4" key="1">
    <citation type="submission" date="2018-02" db="EMBL/GenBank/DDBJ databases">
        <title>Genomic Reconstructions from Amazon Rainforest and Pasture Soil Reveal Novel Insights into the Physiology of Candidate Phyla in Tropical Sites.</title>
        <authorList>
            <person name="Kroeger M.E."/>
            <person name="Delmont T."/>
            <person name="Eren A.M."/>
            <person name="Guo J."/>
            <person name="Meyer K.M."/>
            <person name="Khan K."/>
            <person name="Rodrigues J.L.M."/>
            <person name="Bohannan B.J.M."/>
            <person name="Tringe S."/>
            <person name="Borges C.D."/>
            <person name="Tiedje J."/>
            <person name="Tsai S.M."/>
            <person name="Nusslein K."/>
        </authorList>
    </citation>
    <scope>NUCLEOTIDE SEQUENCE [LARGE SCALE GENOMIC DNA]</scope>
    <source>
        <strain evidence="3">Amazon FNV 2010 28 9</strain>
    </source>
</reference>
<comment type="caution">
    <text evidence="3">The sequence shown here is derived from an EMBL/GenBank/DDBJ whole genome shotgun (WGS) entry which is preliminary data.</text>
</comment>
<feature type="transmembrane region" description="Helical" evidence="1">
    <location>
        <begin position="9"/>
        <end position="30"/>
    </location>
</feature>
<dbReference type="EMBL" id="PSRQ01000015">
    <property type="protein sequence ID" value="PWU24008.1"/>
    <property type="molecule type" value="Genomic_DNA"/>
</dbReference>
<proteinExistence type="predicted"/>
<name>A0A317JV05_9BACT</name>
<dbReference type="InterPro" id="IPR036938">
    <property type="entry name" value="PAP2/HPO_sf"/>
</dbReference>
<dbReference type="AlphaFoldDB" id="A0A317JV05"/>
<evidence type="ECO:0000259" key="2">
    <source>
        <dbReference type="SMART" id="SM00014"/>
    </source>
</evidence>
<dbReference type="SMART" id="SM00014">
    <property type="entry name" value="acidPPc"/>
    <property type="match status" value="1"/>
</dbReference>
<dbReference type="Pfam" id="PF01569">
    <property type="entry name" value="PAP2"/>
    <property type="match status" value="1"/>
</dbReference>
<feature type="transmembrane region" description="Helical" evidence="1">
    <location>
        <begin position="174"/>
        <end position="191"/>
    </location>
</feature>
<keyword evidence="1" id="KW-0812">Transmembrane</keyword>
<feature type="transmembrane region" description="Helical" evidence="1">
    <location>
        <begin position="84"/>
        <end position="100"/>
    </location>
</feature>
<evidence type="ECO:0000256" key="1">
    <source>
        <dbReference type="SAM" id="Phobius"/>
    </source>
</evidence>
<keyword evidence="1" id="KW-0472">Membrane</keyword>
<feature type="transmembrane region" description="Helical" evidence="1">
    <location>
        <begin position="56"/>
        <end position="75"/>
    </location>
</feature>